<dbReference type="Gene3D" id="3.40.50.300">
    <property type="entry name" value="P-loop containing nucleotide triphosphate hydrolases"/>
    <property type="match status" value="1"/>
</dbReference>
<accession>E8N341</accession>
<comment type="similarity">
    <text evidence="2">Belongs to the TsaE family.</text>
</comment>
<name>E8N341_ANATU</name>
<dbReference type="AlphaFoldDB" id="E8N341"/>
<dbReference type="KEGG" id="atm:ANT_31670"/>
<evidence type="ECO:0000256" key="10">
    <source>
        <dbReference type="ARBA" id="ARBA00032441"/>
    </source>
</evidence>
<comment type="subcellular location">
    <subcellularLocation>
        <location evidence="1">Cytoplasm</location>
    </subcellularLocation>
</comment>
<dbReference type="HOGENOM" id="CLU_087829_3_0_0"/>
<protein>
    <recommendedName>
        <fullName evidence="3">tRNA threonylcarbamoyladenosine biosynthesis protein TsaE</fullName>
    </recommendedName>
    <alternativeName>
        <fullName evidence="10">t(6)A37 threonylcarbamoyladenosine biosynthesis protein TsaE</fullName>
    </alternativeName>
</protein>
<dbReference type="EMBL" id="AP012029">
    <property type="protein sequence ID" value="BAJ65191.1"/>
    <property type="molecule type" value="Genomic_DNA"/>
</dbReference>
<keyword evidence="7" id="KW-0547">Nucleotide-binding</keyword>
<dbReference type="eggNOG" id="COG0802">
    <property type="taxonomic scope" value="Bacteria"/>
</dbReference>
<evidence type="ECO:0000256" key="4">
    <source>
        <dbReference type="ARBA" id="ARBA00022490"/>
    </source>
</evidence>
<dbReference type="InParanoid" id="E8N341"/>
<evidence type="ECO:0000256" key="1">
    <source>
        <dbReference type="ARBA" id="ARBA00004496"/>
    </source>
</evidence>
<keyword evidence="8" id="KW-0067">ATP-binding</keyword>
<dbReference type="FunCoup" id="E8N341">
    <property type="interactions" value="385"/>
</dbReference>
<evidence type="ECO:0000256" key="9">
    <source>
        <dbReference type="ARBA" id="ARBA00022842"/>
    </source>
</evidence>
<keyword evidence="5" id="KW-0819">tRNA processing</keyword>
<evidence type="ECO:0000256" key="7">
    <source>
        <dbReference type="ARBA" id="ARBA00022741"/>
    </source>
</evidence>
<dbReference type="Proteomes" id="UP000008922">
    <property type="component" value="Chromosome"/>
</dbReference>
<evidence type="ECO:0000256" key="3">
    <source>
        <dbReference type="ARBA" id="ARBA00019010"/>
    </source>
</evidence>
<proteinExistence type="inferred from homology"/>
<dbReference type="GO" id="GO:0005737">
    <property type="term" value="C:cytoplasm"/>
    <property type="evidence" value="ECO:0007669"/>
    <property type="project" value="UniProtKB-SubCell"/>
</dbReference>
<gene>
    <name evidence="11" type="ordered locus">ANT_31670</name>
</gene>
<dbReference type="STRING" id="926569.ANT_31670"/>
<dbReference type="InterPro" id="IPR003442">
    <property type="entry name" value="T6A_TsaE"/>
</dbReference>
<evidence type="ECO:0000313" key="12">
    <source>
        <dbReference type="Proteomes" id="UP000008922"/>
    </source>
</evidence>
<dbReference type="InterPro" id="IPR027417">
    <property type="entry name" value="P-loop_NTPase"/>
</dbReference>
<sequence>MCLPSRAEGRAPCYNLTMPILDARTFEFFSRSAEQTRRLGGRLGMLLNVGDLVCLSGDLGSGKTTLVQGMAQGWGSLDPVSSPTFILVNEYRRADGACLFHLDAYRLTNVEEAEELDFERMLECGVLVVEWPEHIQPALPAECLWVSLRYVEEEQRHLLFQSRGTRYDALLNEFRQKVVRV</sequence>
<evidence type="ECO:0000256" key="6">
    <source>
        <dbReference type="ARBA" id="ARBA00022723"/>
    </source>
</evidence>
<dbReference type="GO" id="GO:0046872">
    <property type="term" value="F:metal ion binding"/>
    <property type="evidence" value="ECO:0007669"/>
    <property type="project" value="UniProtKB-KW"/>
</dbReference>
<evidence type="ECO:0000256" key="8">
    <source>
        <dbReference type="ARBA" id="ARBA00022840"/>
    </source>
</evidence>
<dbReference type="PANTHER" id="PTHR33540">
    <property type="entry name" value="TRNA THREONYLCARBAMOYLADENOSINE BIOSYNTHESIS PROTEIN TSAE"/>
    <property type="match status" value="1"/>
</dbReference>
<keyword evidence="4" id="KW-0963">Cytoplasm</keyword>
<dbReference type="NCBIfam" id="TIGR00150">
    <property type="entry name" value="T6A_YjeE"/>
    <property type="match status" value="1"/>
</dbReference>
<dbReference type="GO" id="GO:0002949">
    <property type="term" value="P:tRNA threonylcarbamoyladenosine modification"/>
    <property type="evidence" value="ECO:0007669"/>
    <property type="project" value="InterPro"/>
</dbReference>
<dbReference type="SUPFAM" id="SSF52540">
    <property type="entry name" value="P-loop containing nucleoside triphosphate hydrolases"/>
    <property type="match status" value="1"/>
</dbReference>
<organism evidence="11 12">
    <name type="scientific">Anaerolinea thermophila (strain DSM 14523 / JCM 11388 / NBRC 100420 / UNI-1)</name>
    <dbReference type="NCBI Taxonomy" id="926569"/>
    <lineage>
        <taxon>Bacteria</taxon>
        <taxon>Bacillati</taxon>
        <taxon>Chloroflexota</taxon>
        <taxon>Anaerolineae</taxon>
        <taxon>Anaerolineales</taxon>
        <taxon>Anaerolineaceae</taxon>
        <taxon>Anaerolinea</taxon>
    </lineage>
</organism>
<dbReference type="PANTHER" id="PTHR33540:SF2">
    <property type="entry name" value="TRNA THREONYLCARBAMOYLADENOSINE BIOSYNTHESIS PROTEIN TSAE"/>
    <property type="match status" value="1"/>
</dbReference>
<evidence type="ECO:0000313" key="11">
    <source>
        <dbReference type="EMBL" id="BAJ65191.1"/>
    </source>
</evidence>
<keyword evidence="9" id="KW-0460">Magnesium</keyword>
<dbReference type="GO" id="GO:0005524">
    <property type="term" value="F:ATP binding"/>
    <property type="evidence" value="ECO:0007669"/>
    <property type="project" value="UniProtKB-KW"/>
</dbReference>
<evidence type="ECO:0000256" key="2">
    <source>
        <dbReference type="ARBA" id="ARBA00007599"/>
    </source>
</evidence>
<reference evidence="11 12" key="1">
    <citation type="submission" date="2010-12" db="EMBL/GenBank/DDBJ databases">
        <title>Whole genome sequence of Anaerolinea thermophila UNI-1.</title>
        <authorList>
            <person name="Narita-Yamada S."/>
            <person name="Kishi E."/>
            <person name="Watanabe Y."/>
            <person name="Takasaki K."/>
            <person name="Ankai A."/>
            <person name="Oguchi A."/>
            <person name="Fukui S."/>
            <person name="Takahashi M."/>
            <person name="Yashiro I."/>
            <person name="Hosoyama A."/>
            <person name="Sekiguchi Y."/>
            <person name="Hanada S."/>
            <person name="Fujita N."/>
        </authorList>
    </citation>
    <scope>NUCLEOTIDE SEQUENCE [LARGE SCALE GENOMIC DNA]</scope>
    <source>
        <strain evidence="12">DSM 14523 / JCM 11388 / NBRC 100420 / UNI-1</strain>
    </source>
</reference>
<evidence type="ECO:0000256" key="5">
    <source>
        <dbReference type="ARBA" id="ARBA00022694"/>
    </source>
</evidence>
<keyword evidence="12" id="KW-1185">Reference proteome</keyword>
<keyword evidence="6" id="KW-0479">Metal-binding</keyword>
<dbReference type="Pfam" id="PF02367">
    <property type="entry name" value="TsaE"/>
    <property type="match status" value="1"/>
</dbReference>